<dbReference type="AlphaFoldDB" id="A0A163RD98"/>
<dbReference type="GO" id="GO:0140098">
    <property type="term" value="F:catalytic activity, acting on RNA"/>
    <property type="evidence" value="ECO:0007669"/>
    <property type="project" value="UniProtKB-ARBA"/>
</dbReference>
<evidence type="ECO:0000313" key="7">
    <source>
        <dbReference type="Proteomes" id="UP000076447"/>
    </source>
</evidence>
<proteinExistence type="predicted"/>
<dbReference type="Pfam" id="PF00849">
    <property type="entry name" value="PseudoU_synth_2"/>
    <property type="match status" value="1"/>
</dbReference>
<gene>
    <name evidence="6" type="primary">rluA</name>
    <name evidence="6" type="ORF">OJAG_22530</name>
</gene>
<feature type="domain" description="Pseudouridine synthase RsuA/RluA-like" evidence="5">
    <location>
        <begin position="121"/>
        <end position="282"/>
    </location>
</feature>
<dbReference type="PATRIC" id="fig|43678.3.peg.2353"/>
<dbReference type="Proteomes" id="UP000076447">
    <property type="component" value="Unassembled WGS sequence"/>
</dbReference>
<evidence type="ECO:0000259" key="5">
    <source>
        <dbReference type="Pfam" id="PF00849"/>
    </source>
</evidence>
<dbReference type="InterPro" id="IPR020103">
    <property type="entry name" value="PsdUridine_synth_cat_dom_sf"/>
</dbReference>
<evidence type="ECO:0000313" key="6">
    <source>
        <dbReference type="EMBL" id="KZM35089.1"/>
    </source>
</evidence>
<dbReference type="InterPro" id="IPR050188">
    <property type="entry name" value="RluA_PseudoU_synthase"/>
</dbReference>
<keyword evidence="6" id="KW-0413">Isomerase</keyword>
<dbReference type="SUPFAM" id="SSF55120">
    <property type="entry name" value="Pseudouridine synthase"/>
    <property type="match status" value="1"/>
</dbReference>
<dbReference type="EMBL" id="LRIE01000074">
    <property type="protein sequence ID" value="KZM35089.1"/>
    <property type="molecule type" value="Genomic_DNA"/>
</dbReference>
<accession>A0A163RD98</accession>
<dbReference type="PANTHER" id="PTHR21600:SF84">
    <property type="entry name" value="PSEUDOURIDINE SYNTHASE RSUA_RLUA-LIKE DOMAIN-CONTAINING PROTEIN"/>
    <property type="match status" value="1"/>
</dbReference>
<dbReference type="Gene3D" id="3.30.2350.10">
    <property type="entry name" value="Pseudouridine synthase"/>
    <property type="match status" value="1"/>
</dbReference>
<reference evidence="6 7" key="1">
    <citation type="submission" date="2016-01" db="EMBL/GenBank/DDBJ databases">
        <title>Genome sequence of Oerskovia enterophila VJag, an agar and cellulose degrading bacterium.</title>
        <authorList>
            <person name="Poehlein A."/>
            <person name="Jag V."/>
            <person name="Bengelsdorf F."/>
            <person name="Duerre P."/>
            <person name="Daniel R."/>
        </authorList>
    </citation>
    <scope>NUCLEOTIDE SEQUENCE [LARGE SCALE GENOMIC DNA]</scope>
    <source>
        <strain evidence="6 7">VJag</strain>
    </source>
</reference>
<evidence type="ECO:0000256" key="4">
    <source>
        <dbReference type="SAM" id="MobiDB-lite"/>
    </source>
</evidence>
<protein>
    <recommendedName>
        <fullName evidence="2">RNA pseudouridylate synthase</fullName>
    </recommendedName>
    <alternativeName>
        <fullName evidence="3">RNA-uridine isomerase</fullName>
    </alternativeName>
</protein>
<dbReference type="GO" id="GO:0009982">
    <property type="term" value="F:pseudouridine synthase activity"/>
    <property type="evidence" value="ECO:0007669"/>
    <property type="project" value="InterPro"/>
</dbReference>
<comment type="catalytic activity">
    <reaction evidence="1">
        <text>a uridine in RNA = a pseudouridine in RNA</text>
        <dbReference type="Rhea" id="RHEA:48348"/>
        <dbReference type="Rhea" id="RHEA-COMP:12068"/>
        <dbReference type="Rhea" id="RHEA-COMP:12069"/>
        <dbReference type="ChEBI" id="CHEBI:65314"/>
        <dbReference type="ChEBI" id="CHEBI:65315"/>
    </reaction>
</comment>
<sequence length="338" mass="38081">MVAVPTPTTPQVPPRRRRIPFQPLPVRDGLNATRVVLPPNGDGSDGSPRWDTVLDHLVHRFPDDERRLREKVAAGEVVDHLGRPVAPDTAFAQHARVFLYRDPPVETRVPFEIEILYRDDDLVVVDKPHFLASIPRGAFIAESALVRLRRDLDLPELSPAHRLDRVTAGVLVLTVRPEVRGPYQTLFAERRVTKVYEAVAGVDPALDLPRVVRSRIHKERGVMRASEVPGEPNSESLVELVDTREDPSGTGDGGDGSRGRLGLYRLTPHTGKTHQLRLHMNSLGLPILHDNFYPTFYDVRPDDFGRPLQLVSRSIEFVDPLSGRPRRFETTRPLQEWA</sequence>
<name>A0A163RD98_9CELL</name>
<dbReference type="STRING" id="43678.OJAG_22530"/>
<evidence type="ECO:0000256" key="3">
    <source>
        <dbReference type="ARBA" id="ARBA00033164"/>
    </source>
</evidence>
<dbReference type="GO" id="GO:0000455">
    <property type="term" value="P:enzyme-directed rRNA pseudouridine synthesis"/>
    <property type="evidence" value="ECO:0007669"/>
    <property type="project" value="TreeGrafter"/>
</dbReference>
<feature type="region of interest" description="Disordered" evidence="4">
    <location>
        <begin position="30"/>
        <end position="49"/>
    </location>
</feature>
<dbReference type="PANTHER" id="PTHR21600">
    <property type="entry name" value="MITOCHONDRIAL RNA PSEUDOURIDINE SYNTHASE"/>
    <property type="match status" value="1"/>
</dbReference>
<dbReference type="InterPro" id="IPR006145">
    <property type="entry name" value="PsdUridine_synth_RsuA/RluA"/>
</dbReference>
<organism evidence="6 7">
    <name type="scientific">Oerskovia enterophila</name>
    <dbReference type="NCBI Taxonomy" id="43678"/>
    <lineage>
        <taxon>Bacteria</taxon>
        <taxon>Bacillati</taxon>
        <taxon>Actinomycetota</taxon>
        <taxon>Actinomycetes</taxon>
        <taxon>Micrococcales</taxon>
        <taxon>Cellulomonadaceae</taxon>
        <taxon>Oerskovia</taxon>
    </lineage>
</organism>
<evidence type="ECO:0000256" key="2">
    <source>
        <dbReference type="ARBA" id="ARBA00031870"/>
    </source>
</evidence>
<comment type="caution">
    <text evidence="6">The sequence shown here is derived from an EMBL/GenBank/DDBJ whole genome shotgun (WGS) entry which is preliminary data.</text>
</comment>
<evidence type="ECO:0000256" key="1">
    <source>
        <dbReference type="ARBA" id="ARBA00000073"/>
    </source>
</evidence>
<feature type="region of interest" description="Disordered" evidence="4">
    <location>
        <begin position="1"/>
        <end position="24"/>
    </location>
</feature>
<dbReference type="GO" id="GO:0003723">
    <property type="term" value="F:RNA binding"/>
    <property type="evidence" value="ECO:0007669"/>
    <property type="project" value="InterPro"/>
</dbReference>